<evidence type="ECO:0000313" key="5">
    <source>
        <dbReference type="EMBL" id="MDF2312701.1"/>
    </source>
</evidence>
<dbReference type="InterPro" id="IPR000835">
    <property type="entry name" value="HTH_MarR-typ"/>
</dbReference>
<reference evidence="6" key="4">
    <citation type="submission" date="2023-08" db="EMBL/GenBank/DDBJ databases">
        <authorList>
            <person name="Page C.A."/>
            <person name="Perez-Diaz I.M."/>
        </authorList>
    </citation>
    <scope>NUCLEOTIDE SEQUENCE</scope>
    <source>
        <strain evidence="6">1.8.9</strain>
    </source>
</reference>
<keyword evidence="3" id="KW-0804">Transcription</keyword>
<dbReference type="PANTHER" id="PTHR33164:SF64">
    <property type="entry name" value="TRANSCRIPTIONAL REGULATOR SLYA"/>
    <property type="match status" value="1"/>
</dbReference>
<dbReference type="KEGG" id="lpg:BB562_15280"/>
<feature type="domain" description="HTH marR-type" evidence="4">
    <location>
        <begin position="1"/>
        <end position="138"/>
    </location>
</feature>
<dbReference type="InterPro" id="IPR039422">
    <property type="entry name" value="MarR/SlyA-like"/>
</dbReference>
<dbReference type="PROSITE" id="PS50995">
    <property type="entry name" value="HTH_MARR_2"/>
    <property type="match status" value="1"/>
</dbReference>
<dbReference type="Pfam" id="PF12802">
    <property type="entry name" value="MarR_2"/>
    <property type="match status" value="1"/>
</dbReference>
<keyword evidence="1" id="KW-0805">Transcription regulation</keyword>
<protein>
    <submittedName>
        <fullName evidence="7">MarR family transcriptional regulator</fullName>
    </submittedName>
    <submittedName>
        <fullName evidence="6">MarR family winged helix-turn-helix transcriptional regulator</fullName>
    </submittedName>
</protein>
<dbReference type="GO" id="GO:0003677">
    <property type="term" value="F:DNA binding"/>
    <property type="evidence" value="ECO:0007669"/>
    <property type="project" value="UniProtKB-KW"/>
</dbReference>
<evidence type="ECO:0000259" key="4">
    <source>
        <dbReference type="PROSITE" id="PS50995"/>
    </source>
</evidence>
<name>A0A241RPZ5_LACPE</name>
<dbReference type="GO" id="GO:0006950">
    <property type="term" value="P:response to stress"/>
    <property type="evidence" value="ECO:0007669"/>
    <property type="project" value="TreeGrafter"/>
</dbReference>
<dbReference type="PRINTS" id="PR00598">
    <property type="entry name" value="HTHMARR"/>
</dbReference>
<evidence type="ECO:0000256" key="2">
    <source>
        <dbReference type="ARBA" id="ARBA00023125"/>
    </source>
</evidence>
<dbReference type="Gene3D" id="1.10.10.10">
    <property type="entry name" value="Winged helix-like DNA-binding domain superfamily/Winged helix DNA-binding domain"/>
    <property type="match status" value="1"/>
</dbReference>
<dbReference type="SUPFAM" id="SSF46785">
    <property type="entry name" value="Winged helix' DNA-binding domain"/>
    <property type="match status" value="1"/>
</dbReference>
<evidence type="ECO:0000313" key="6">
    <source>
        <dbReference type="EMBL" id="MDT7037712.1"/>
    </source>
</evidence>
<reference evidence="7 8" key="1">
    <citation type="submission" date="2018-10" db="EMBL/GenBank/DDBJ databases">
        <title>Genome sequences of five Lactobacillus pentosus strains isolated from brines of traditionally fermented spanish-style green table olives and differences between them.</title>
        <authorList>
            <person name="Jimenez Diaz R."/>
        </authorList>
    </citation>
    <scope>NUCLEOTIDE SEQUENCE [LARGE SCALE GENOMIC DNA]</scope>
    <source>
        <strain evidence="7 8">IG10</strain>
    </source>
</reference>
<dbReference type="InterPro" id="IPR036390">
    <property type="entry name" value="WH_DNA-bd_sf"/>
</dbReference>
<dbReference type="Proteomes" id="UP001151834">
    <property type="component" value="Unassembled WGS sequence"/>
</dbReference>
<evidence type="ECO:0000256" key="1">
    <source>
        <dbReference type="ARBA" id="ARBA00023015"/>
    </source>
</evidence>
<gene>
    <name evidence="7" type="ORF">D6U18_15035</name>
    <name evidence="5" type="ORF">OOJ94_07725</name>
    <name evidence="6" type="ORF">RI555_01625</name>
</gene>
<dbReference type="PANTHER" id="PTHR33164">
    <property type="entry name" value="TRANSCRIPTIONAL REGULATOR, MARR FAMILY"/>
    <property type="match status" value="1"/>
</dbReference>
<comment type="caution">
    <text evidence="6">The sequence shown here is derived from an EMBL/GenBank/DDBJ whole genome shotgun (WGS) entry which is preliminary data.</text>
</comment>
<dbReference type="Proteomes" id="UP000276249">
    <property type="component" value="Unassembled WGS sequence"/>
</dbReference>
<dbReference type="InterPro" id="IPR036388">
    <property type="entry name" value="WH-like_DNA-bd_sf"/>
</dbReference>
<dbReference type="RefSeq" id="WP_050338313.1">
    <property type="nucleotide sequence ID" value="NZ_BJZC01000143.1"/>
</dbReference>
<dbReference type="OrthoDB" id="5327581at2"/>
<organism evidence="6 9">
    <name type="scientific">Lactiplantibacillus pentosus</name>
    <name type="common">Lactobacillus pentosus</name>
    <dbReference type="NCBI Taxonomy" id="1589"/>
    <lineage>
        <taxon>Bacteria</taxon>
        <taxon>Bacillati</taxon>
        <taxon>Bacillota</taxon>
        <taxon>Bacilli</taxon>
        <taxon>Lactobacillales</taxon>
        <taxon>Lactobacillaceae</taxon>
        <taxon>Lactiplantibacillus</taxon>
    </lineage>
</organism>
<dbReference type="GO" id="GO:0003700">
    <property type="term" value="F:DNA-binding transcription factor activity"/>
    <property type="evidence" value="ECO:0007669"/>
    <property type="project" value="InterPro"/>
</dbReference>
<dbReference type="EMBL" id="JAVLAO010000001">
    <property type="protein sequence ID" value="MDT7037712.1"/>
    <property type="molecule type" value="Genomic_DNA"/>
</dbReference>
<dbReference type="EMBL" id="JAPEQV010000007">
    <property type="protein sequence ID" value="MDF2312701.1"/>
    <property type="molecule type" value="Genomic_DNA"/>
</dbReference>
<evidence type="ECO:0000256" key="3">
    <source>
        <dbReference type="ARBA" id="ARBA00023163"/>
    </source>
</evidence>
<evidence type="ECO:0000313" key="8">
    <source>
        <dbReference type="Proteomes" id="UP000276249"/>
    </source>
</evidence>
<reference evidence="5" key="2">
    <citation type="submission" date="2022-11" db="EMBL/GenBank/DDBJ databases">
        <authorList>
            <person name="Wang Z."/>
        </authorList>
    </citation>
    <scope>NUCLEOTIDE SEQUENCE</scope>
    <source>
        <strain evidence="5">P2000</strain>
    </source>
</reference>
<sequence length="142" mass="16176">MNNTGYLIMQLAKQMRYQLNQRLLAQGLTVQQWAVMQQIDLWQQRTETAPTANQLCQQLDMDKPTMSGIVRRLTAKQFIEQHPNPDDQRAKLLQLTSEGTVALHAGQQVSDEVLALSLQALTASEQQTLQQLLRKLEGETFK</sequence>
<reference evidence="5" key="3">
    <citation type="journal article" date="2023" name="Front Nutr">
        <title>Lactiplantibacillus pentosus P2020 protects the hyperuricemia and renal inflammation in mice.</title>
        <authorList>
            <person name="Wang Z."/>
            <person name="Song L."/>
            <person name="Li X."/>
            <person name="Xiao Y."/>
            <person name="Huang Y."/>
            <person name="Zhang Y."/>
            <person name="Li J."/>
            <person name="Li M."/>
            <person name="Ren Z."/>
        </authorList>
    </citation>
    <scope>NUCLEOTIDE SEQUENCE</scope>
    <source>
        <strain evidence="5">P2000</strain>
    </source>
</reference>
<proteinExistence type="predicted"/>
<dbReference type="GeneID" id="49395351"/>
<dbReference type="SMART" id="SM00347">
    <property type="entry name" value="HTH_MARR"/>
    <property type="match status" value="1"/>
</dbReference>
<keyword evidence="2" id="KW-0238">DNA-binding</keyword>
<dbReference type="AlphaFoldDB" id="A0A241RPZ5"/>
<dbReference type="Proteomes" id="UP001263852">
    <property type="component" value="Unassembled WGS sequence"/>
</dbReference>
<evidence type="ECO:0000313" key="9">
    <source>
        <dbReference type="Proteomes" id="UP001263852"/>
    </source>
</evidence>
<accession>A0A241RPZ5</accession>
<dbReference type="EMBL" id="RDCJ01000113">
    <property type="protein sequence ID" value="RMW43890.1"/>
    <property type="molecule type" value="Genomic_DNA"/>
</dbReference>
<evidence type="ECO:0000313" key="7">
    <source>
        <dbReference type="EMBL" id="RMW43890.1"/>
    </source>
</evidence>